<dbReference type="RefSeq" id="WP_088441686.1">
    <property type="nucleotide sequence ID" value="NZ_BMMC01000002.1"/>
</dbReference>
<gene>
    <name evidence="3" type="ORF">CDQ92_12190</name>
</gene>
<dbReference type="OrthoDB" id="9800666at2"/>
<dbReference type="SUPFAM" id="SSF82153">
    <property type="entry name" value="FAS1 domain"/>
    <property type="match status" value="1"/>
</dbReference>
<reference evidence="3 4" key="1">
    <citation type="journal article" date="2010" name="Int. J. Syst. Evol. Microbiol.">
        <title>Sphingopyxis bauzanensis sp. nov., a psychrophilic bacterium isolated from soil.</title>
        <authorList>
            <person name="Zhang D.C."/>
            <person name="Liu H.C."/>
            <person name="Xin Y.H."/>
            <person name="Zhou Y.G."/>
            <person name="Schinner F."/>
            <person name="Margesin R."/>
        </authorList>
    </citation>
    <scope>NUCLEOTIDE SEQUENCE [LARGE SCALE GENOMIC DNA]</scope>
    <source>
        <strain evidence="3 4">DSM 22271</strain>
    </source>
</reference>
<dbReference type="InterPro" id="IPR050904">
    <property type="entry name" value="Adhesion/Biosynth-related"/>
</dbReference>
<dbReference type="PROSITE" id="PS51257">
    <property type="entry name" value="PROKAR_LIPOPROTEIN"/>
    <property type="match status" value="1"/>
</dbReference>
<dbReference type="FunFam" id="2.30.180.10:FF:000032">
    <property type="entry name" value="Fasciclin domain-containing protein, putative"/>
    <property type="match status" value="1"/>
</dbReference>
<dbReference type="Proteomes" id="UP000197361">
    <property type="component" value="Unassembled WGS sequence"/>
</dbReference>
<dbReference type="InterPro" id="IPR036378">
    <property type="entry name" value="FAS1_dom_sf"/>
</dbReference>
<dbReference type="PROSITE" id="PS50213">
    <property type="entry name" value="FAS1"/>
    <property type="match status" value="1"/>
</dbReference>
<dbReference type="Gene3D" id="2.30.180.10">
    <property type="entry name" value="FAS1 domain"/>
    <property type="match status" value="1"/>
</dbReference>
<dbReference type="GO" id="GO:0005615">
    <property type="term" value="C:extracellular space"/>
    <property type="evidence" value="ECO:0007669"/>
    <property type="project" value="TreeGrafter"/>
</dbReference>
<dbReference type="SMART" id="SM00554">
    <property type="entry name" value="FAS1"/>
    <property type="match status" value="1"/>
</dbReference>
<keyword evidence="4" id="KW-1185">Reference proteome</keyword>
<dbReference type="PANTHER" id="PTHR10900:SF77">
    <property type="entry name" value="FI19380P1"/>
    <property type="match status" value="1"/>
</dbReference>
<comment type="caution">
    <text evidence="3">The sequence shown here is derived from an EMBL/GenBank/DDBJ whole genome shotgun (WGS) entry which is preliminary data.</text>
</comment>
<dbReference type="EMBL" id="NISK01000003">
    <property type="protein sequence ID" value="OWQ96132.1"/>
    <property type="molecule type" value="Genomic_DNA"/>
</dbReference>
<feature type="chain" id="PRO_5013054945" evidence="1">
    <location>
        <begin position="19"/>
        <end position="207"/>
    </location>
</feature>
<feature type="signal peptide" evidence="1">
    <location>
        <begin position="1"/>
        <end position="18"/>
    </location>
</feature>
<protein>
    <submittedName>
        <fullName evidence="3">Beta-Ig-H3/fasciclin</fullName>
    </submittedName>
</protein>
<dbReference type="PANTHER" id="PTHR10900">
    <property type="entry name" value="PERIOSTIN-RELATED"/>
    <property type="match status" value="1"/>
</dbReference>
<proteinExistence type="predicted"/>
<dbReference type="AlphaFoldDB" id="A0A246JUD7"/>
<feature type="domain" description="FAS1" evidence="2">
    <location>
        <begin position="59"/>
        <end position="203"/>
    </location>
</feature>
<organism evidence="3 4">
    <name type="scientific">Sphingopyxis bauzanensis</name>
    <dbReference type="NCBI Taxonomy" id="651663"/>
    <lineage>
        <taxon>Bacteria</taxon>
        <taxon>Pseudomonadati</taxon>
        <taxon>Pseudomonadota</taxon>
        <taxon>Alphaproteobacteria</taxon>
        <taxon>Sphingomonadales</taxon>
        <taxon>Sphingomonadaceae</taxon>
        <taxon>Sphingopyxis</taxon>
    </lineage>
</organism>
<sequence>MTRAMLFTAVAAAGLGLAGCNSSPETPATETTTVAEGEMAPVESAGANPTVGGAEMRATENIVENASASPIHKTLVAAVTQAGLVETLSGAGPFTVFAPTDAAFSQVAPVTRDGWMRPAQKEVLAGVLKYHVVPGKVMAADLASQITAGGGKATLKTVEGQDLIATQSGDSIILTSASGNKATVTQADVDQSNGVIHVVDAVLVPKM</sequence>
<name>A0A246JUD7_9SPHN</name>
<evidence type="ECO:0000259" key="2">
    <source>
        <dbReference type="PROSITE" id="PS50213"/>
    </source>
</evidence>
<evidence type="ECO:0000313" key="4">
    <source>
        <dbReference type="Proteomes" id="UP000197361"/>
    </source>
</evidence>
<evidence type="ECO:0000313" key="3">
    <source>
        <dbReference type="EMBL" id="OWQ96132.1"/>
    </source>
</evidence>
<dbReference type="InterPro" id="IPR000782">
    <property type="entry name" value="FAS1_domain"/>
</dbReference>
<dbReference type="Pfam" id="PF02469">
    <property type="entry name" value="Fasciclin"/>
    <property type="match status" value="1"/>
</dbReference>
<evidence type="ECO:0000256" key="1">
    <source>
        <dbReference type="SAM" id="SignalP"/>
    </source>
</evidence>
<keyword evidence="1" id="KW-0732">Signal</keyword>
<accession>A0A246JUD7</accession>